<dbReference type="AlphaFoldDB" id="X1G3N1"/>
<gene>
    <name evidence="1" type="ORF">S01H4_00623</name>
    <name evidence="2" type="ORF">S03H2_00603</name>
</gene>
<proteinExistence type="predicted"/>
<evidence type="ECO:0000313" key="2">
    <source>
        <dbReference type="EMBL" id="GAH27628.1"/>
    </source>
</evidence>
<reference evidence="2" key="1">
    <citation type="journal article" date="2014" name="Front. Microbiol.">
        <title>High frequency of phylogenetically diverse reductive dehalogenase-homologous genes in deep subseafloor sedimentary metagenomes.</title>
        <authorList>
            <person name="Kawai M."/>
            <person name="Futagami T."/>
            <person name="Toyoda A."/>
            <person name="Takaki Y."/>
            <person name="Nishi S."/>
            <person name="Hori S."/>
            <person name="Arai W."/>
            <person name="Tsubouchi T."/>
            <person name="Morono Y."/>
            <person name="Uchiyama I."/>
            <person name="Ito T."/>
            <person name="Fujiyama A."/>
            <person name="Inagaki F."/>
            <person name="Takami H."/>
        </authorList>
    </citation>
    <scope>NUCLEOTIDE SEQUENCE</scope>
    <source>
        <strain evidence="2">Expedition CK06-06</strain>
    </source>
</reference>
<name>X1G3N1_9ZZZZ</name>
<evidence type="ECO:0000313" key="1">
    <source>
        <dbReference type="EMBL" id="GAG64047.1"/>
    </source>
</evidence>
<protein>
    <submittedName>
        <fullName evidence="2">Uncharacterized protein</fullName>
    </submittedName>
</protein>
<sequence length="94" mass="10923">MDNKDIKRLIKSITPEKIKEVVLDIDSKQENINRGSVDILDLYLRLINKKELTAEDSKIYPILRPIILKNIEEITEFKFVEGACCMSDVIFILK</sequence>
<dbReference type="EMBL" id="BARU01000131">
    <property type="protein sequence ID" value="GAH27628.1"/>
    <property type="molecule type" value="Genomic_DNA"/>
</dbReference>
<dbReference type="EMBL" id="BART01000091">
    <property type="protein sequence ID" value="GAG64047.1"/>
    <property type="molecule type" value="Genomic_DNA"/>
</dbReference>
<comment type="caution">
    <text evidence="2">The sequence shown here is derived from an EMBL/GenBank/DDBJ whole genome shotgun (WGS) entry which is preliminary data.</text>
</comment>
<accession>X1G3N1</accession>
<organism evidence="2">
    <name type="scientific">marine sediment metagenome</name>
    <dbReference type="NCBI Taxonomy" id="412755"/>
    <lineage>
        <taxon>unclassified sequences</taxon>
        <taxon>metagenomes</taxon>
        <taxon>ecological metagenomes</taxon>
    </lineage>
</organism>